<evidence type="ECO:0000259" key="2">
    <source>
        <dbReference type="PROSITE" id="PS50106"/>
    </source>
</evidence>
<feature type="domain" description="PDZ" evidence="2">
    <location>
        <begin position="135"/>
        <end position="169"/>
    </location>
</feature>
<evidence type="ECO:0000313" key="3">
    <source>
        <dbReference type="EMBL" id="OOH94690.1"/>
    </source>
</evidence>
<dbReference type="STRING" id="238.BBD35_04410"/>
<name>A0A1T3EWN4_ELIME</name>
<evidence type="ECO:0000313" key="4">
    <source>
        <dbReference type="Proteomes" id="UP000188947"/>
    </source>
</evidence>
<dbReference type="Pfam" id="PF03572">
    <property type="entry name" value="Peptidase_S41"/>
    <property type="match status" value="1"/>
</dbReference>
<reference evidence="3 4" key="1">
    <citation type="submission" date="2016-11" db="EMBL/GenBank/DDBJ databases">
        <title>Genome sequence and comparative genomic analysis of clinical strain Elizabethkingia meningoseptica 61421 PRCM.</title>
        <authorList>
            <person name="Wang M."/>
            <person name="Hu S."/>
            <person name="Cao L."/>
            <person name="Jiang T."/>
            <person name="Zhou Y."/>
            <person name="Ming D."/>
        </authorList>
    </citation>
    <scope>NUCLEOTIDE SEQUENCE [LARGE SCALE GENOMIC DNA]</scope>
    <source>
        <strain evidence="3 4">61421 PRCM</strain>
    </source>
</reference>
<proteinExistence type="predicted"/>
<dbReference type="PANTHER" id="PTHR32060">
    <property type="entry name" value="TAIL-SPECIFIC PROTEASE"/>
    <property type="match status" value="1"/>
</dbReference>
<feature type="chain" id="PRO_5012301114" evidence="1">
    <location>
        <begin position="26"/>
        <end position="492"/>
    </location>
</feature>
<protein>
    <submittedName>
        <fullName evidence="3">Peptidase S41</fullName>
    </submittedName>
</protein>
<dbReference type="Gene3D" id="3.30.750.170">
    <property type="match status" value="1"/>
</dbReference>
<dbReference type="InterPro" id="IPR041489">
    <property type="entry name" value="PDZ_6"/>
</dbReference>
<dbReference type="GO" id="GO:0007165">
    <property type="term" value="P:signal transduction"/>
    <property type="evidence" value="ECO:0007669"/>
    <property type="project" value="TreeGrafter"/>
</dbReference>
<dbReference type="PROSITE" id="PS51257">
    <property type="entry name" value="PROKAR_LIPOPROTEIN"/>
    <property type="match status" value="1"/>
</dbReference>
<dbReference type="AlphaFoldDB" id="A0A1T3EWN4"/>
<evidence type="ECO:0000256" key="1">
    <source>
        <dbReference type="SAM" id="SignalP"/>
    </source>
</evidence>
<dbReference type="SUPFAM" id="SSF52096">
    <property type="entry name" value="ClpP/crotonase"/>
    <property type="match status" value="1"/>
</dbReference>
<dbReference type="GO" id="GO:0004175">
    <property type="term" value="F:endopeptidase activity"/>
    <property type="evidence" value="ECO:0007669"/>
    <property type="project" value="TreeGrafter"/>
</dbReference>
<dbReference type="SMART" id="SM00245">
    <property type="entry name" value="TSPc"/>
    <property type="match status" value="1"/>
</dbReference>
<dbReference type="RefSeq" id="WP_077564730.1">
    <property type="nucleotide sequence ID" value="NZ_CP016378.1"/>
</dbReference>
<organism evidence="3 4">
    <name type="scientific">Elizabethkingia meningoseptica</name>
    <name type="common">Chryseobacterium meningosepticum</name>
    <dbReference type="NCBI Taxonomy" id="238"/>
    <lineage>
        <taxon>Bacteria</taxon>
        <taxon>Pseudomonadati</taxon>
        <taxon>Bacteroidota</taxon>
        <taxon>Flavobacteriia</taxon>
        <taxon>Flavobacteriales</taxon>
        <taxon>Weeksellaceae</taxon>
        <taxon>Elizabethkingia</taxon>
    </lineage>
</organism>
<dbReference type="EMBL" id="MPOG01000013">
    <property type="protein sequence ID" value="OOH94690.1"/>
    <property type="molecule type" value="Genomic_DNA"/>
</dbReference>
<comment type="caution">
    <text evidence="3">The sequence shown here is derived from an EMBL/GenBank/DDBJ whole genome shotgun (WGS) entry which is preliminary data.</text>
</comment>
<dbReference type="OrthoDB" id="7168509at2"/>
<keyword evidence="4" id="KW-1185">Reference proteome</keyword>
<dbReference type="PROSITE" id="PS50106">
    <property type="entry name" value="PDZ"/>
    <property type="match status" value="1"/>
</dbReference>
<dbReference type="PANTHER" id="PTHR32060:SF30">
    <property type="entry name" value="CARBOXY-TERMINAL PROCESSING PROTEASE CTPA"/>
    <property type="match status" value="1"/>
</dbReference>
<dbReference type="Gene3D" id="2.30.42.10">
    <property type="match status" value="1"/>
</dbReference>
<dbReference type="Gene3D" id="3.90.226.10">
    <property type="entry name" value="2-enoyl-CoA Hydratase, Chain A, domain 1"/>
    <property type="match status" value="1"/>
</dbReference>
<dbReference type="InterPro" id="IPR029045">
    <property type="entry name" value="ClpP/crotonase-like_dom_sf"/>
</dbReference>
<dbReference type="Pfam" id="PF18294">
    <property type="entry name" value="Pept_S41_N"/>
    <property type="match status" value="1"/>
</dbReference>
<dbReference type="InterPro" id="IPR005151">
    <property type="entry name" value="Tail-specific_protease"/>
</dbReference>
<dbReference type="InterPro" id="IPR041613">
    <property type="entry name" value="Pept_S41_N"/>
</dbReference>
<dbReference type="eggNOG" id="COG0793">
    <property type="taxonomic scope" value="Bacteria"/>
</dbReference>
<gene>
    <name evidence="3" type="ORF">BMF97_11640</name>
</gene>
<dbReference type="GO" id="GO:0030288">
    <property type="term" value="C:outer membrane-bounded periplasmic space"/>
    <property type="evidence" value="ECO:0007669"/>
    <property type="project" value="TreeGrafter"/>
</dbReference>
<feature type="signal peptide" evidence="1">
    <location>
        <begin position="1"/>
        <end position="25"/>
    </location>
</feature>
<dbReference type="InterPro" id="IPR036034">
    <property type="entry name" value="PDZ_sf"/>
</dbReference>
<keyword evidence="1" id="KW-0732">Signal</keyword>
<dbReference type="GO" id="GO:0006508">
    <property type="term" value="P:proteolysis"/>
    <property type="evidence" value="ECO:0007669"/>
    <property type="project" value="InterPro"/>
</dbReference>
<dbReference type="InterPro" id="IPR001478">
    <property type="entry name" value="PDZ"/>
</dbReference>
<accession>A0A1T3EWN4</accession>
<dbReference type="Pfam" id="PF17820">
    <property type="entry name" value="PDZ_6"/>
    <property type="match status" value="1"/>
</dbReference>
<dbReference type="CDD" id="cd07561">
    <property type="entry name" value="Peptidase_S41_CPP_like"/>
    <property type="match status" value="1"/>
</dbReference>
<dbReference type="GO" id="GO:0008236">
    <property type="term" value="F:serine-type peptidase activity"/>
    <property type="evidence" value="ECO:0007669"/>
    <property type="project" value="InterPro"/>
</dbReference>
<sequence>MKFINKIFFISVTGALLLMTSCSRNNDTIEPETAKPENDFVWRGLNSWYYWQKDVSKLADDFKNSSGYTSFINSQTPDALFYSLLYKYNEVDRNSWIVSDVDKLLAGFGGVSKSSGMDFTVYYKDPVAKSAMVAIVNYVVPNSPASAQGIKRGDVIVKVNGANLNAFNYGQLLNDNFTVTFAQSTTGDTGTGIITTTGEKNTVSITAIDNLVENPVAYHQTITQGGKKIGYLVYNAFQANYDSELNNAIGDFKNAGVTDLILDLRYNGGGAVSTAVSLGQMVTGQFTGQRFVNLDFNSKHPEANEEDDFKTTLENGSGINSLNLSRVYVLTSGGTASASELTIKCLRPYISVITIGSETYGKFVGSITLFDSPTMYSSSGRNPAHNWAMQPITFAYYNSLREANPASGGLTADYGIQPAEYAGKLKEFGDVASDAALSKAIGLITGQAQASARNMASARSGSISNLSGKEAFVASRKTLMPFGTEVYIQPKK</sequence>
<dbReference type="SMART" id="SM00228">
    <property type="entry name" value="PDZ"/>
    <property type="match status" value="1"/>
</dbReference>
<dbReference type="SUPFAM" id="SSF50156">
    <property type="entry name" value="PDZ domain-like"/>
    <property type="match status" value="1"/>
</dbReference>
<dbReference type="Proteomes" id="UP000188947">
    <property type="component" value="Unassembled WGS sequence"/>
</dbReference>